<name>A0A1G1WZ82_9BACT</name>
<proteinExistence type="predicted"/>
<feature type="coiled-coil region" evidence="1">
    <location>
        <begin position="5"/>
        <end position="84"/>
    </location>
</feature>
<evidence type="ECO:0008006" key="4">
    <source>
        <dbReference type="Google" id="ProtNLM"/>
    </source>
</evidence>
<dbReference type="AlphaFoldDB" id="A0A1G1WZ82"/>
<dbReference type="EMBL" id="MHHR01000033">
    <property type="protein sequence ID" value="OGY33066.1"/>
    <property type="molecule type" value="Genomic_DNA"/>
</dbReference>
<reference evidence="2 3" key="1">
    <citation type="journal article" date="2016" name="Nat. Commun.">
        <title>Thousands of microbial genomes shed light on interconnected biogeochemical processes in an aquifer system.</title>
        <authorList>
            <person name="Anantharaman K."/>
            <person name="Brown C.T."/>
            <person name="Hug L.A."/>
            <person name="Sharon I."/>
            <person name="Castelle C.J."/>
            <person name="Probst A.J."/>
            <person name="Thomas B.C."/>
            <person name="Singh A."/>
            <person name="Wilkins M.J."/>
            <person name="Karaoz U."/>
            <person name="Brodie E.L."/>
            <person name="Williams K.H."/>
            <person name="Hubbard S.S."/>
            <person name="Banfield J.F."/>
        </authorList>
    </citation>
    <scope>NUCLEOTIDE SEQUENCE [LARGE SCALE GENOMIC DNA]</scope>
</reference>
<sequence length="112" mass="12847">MTMMKKTLLDSVREVEKEAAHLLQRAKEAADEEIAEIRKKADLERSAVEERAAQTTLNVIDERVRMAEEEANRIRENASKAVNEIHIVARRNRDKAIAKAKEFLRSEYGISL</sequence>
<evidence type="ECO:0000313" key="2">
    <source>
        <dbReference type="EMBL" id="OGY33066.1"/>
    </source>
</evidence>
<evidence type="ECO:0000256" key="1">
    <source>
        <dbReference type="SAM" id="Coils"/>
    </source>
</evidence>
<organism evidence="2 3">
    <name type="scientific">Candidatus Andersenbacteria bacterium RIFCSPHIGHO2_12_FULL_45_11</name>
    <dbReference type="NCBI Taxonomy" id="1797281"/>
    <lineage>
        <taxon>Bacteria</taxon>
        <taxon>Candidatus Anderseniibacteriota</taxon>
    </lineage>
</organism>
<protein>
    <recommendedName>
        <fullName evidence="4">ATP synthase archaeal subunit H</fullName>
    </recommendedName>
</protein>
<dbReference type="Proteomes" id="UP000177528">
    <property type="component" value="Unassembled WGS sequence"/>
</dbReference>
<comment type="caution">
    <text evidence="2">The sequence shown here is derived from an EMBL/GenBank/DDBJ whole genome shotgun (WGS) entry which is preliminary data.</text>
</comment>
<evidence type="ECO:0000313" key="3">
    <source>
        <dbReference type="Proteomes" id="UP000177528"/>
    </source>
</evidence>
<keyword evidence="1" id="KW-0175">Coiled coil</keyword>
<gene>
    <name evidence="2" type="ORF">A3D99_01250</name>
</gene>
<accession>A0A1G1WZ82</accession>